<accession>A0AAV9MVM1</accession>
<dbReference type="AlphaFoldDB" id="A0AAV9MVM1"/>
<keyword evidence="4" id="KW-1185">Reference proteome</keyword>
<dbReference type="EMBL" id="JAVRRD010000053">
    <property type="protein sequence ID" value="KAK5044365.1"/>
    <property type="molecule type" value="Genomic_DNA"/>
</dbReference>
<reference evidence="3 4" key="1">
    <citation type="submission" date="2023-08" db="EMBL/GenBank/DDBJ databases">
        <title>Black Yeasts Isolated from many extreme environments.</title>
        <authorList>
            <person name="Coleine C."/>
            <person name="Stajich J.E."/>
            <person name="Selbmann L."/>
        </authorList>
    </citation>
    <scope>NUCLEOTIDE SEQUENCE [LARGE SCALE GENOMIC DNA]</scope>
    <source>
        <strain evidence="3 4">CCFEE 5792</strain>
    </source>
</reference>
<dbReference type="Proteomes" id="UP001358417">
    <property type="component" value="Unassembled WGS sequence"/>
</dbReference>
<proteinExistence type="predicted"/>
<dbReference type="PANTHER" id="PTHR46910">
    <property type="entry name" value="TRANSCRIPTION FACTOR PDR1"/>
    <property type="match status" value="1"/>
</dbReference>
<sequence>MSAAPAHPDESVTDRKVCTYPAVPHRANRAGKKDSLSLRRRLEHVETLLTSVQERTASSITNAEYATREAGAEAAISFAFSQPQTGIQQRLPGHSDPTTNAPASARPPLVPLQAHPLPPTANAAAVSTAPERPLVPPLTITVSQGDMDDGSVSSSEEEASYEFYGPGSFISFCSHACVEWTCDKTGVTDFAAMAREIAFDISRHLKVEPGLFHRQEPEPEQDRAWQYVNVYFEECRDVVLGIVCRPVFESRLRKHFKNGSMGLLEQDCSWYALRNAVYATGCRKLLSREQPGPFFVGEGHGWEYLKNALSVHTELLYSRSNSMAVQALAIMALFVESIASPALDYMLSLSAMKFAESRGFHRQPAAAWHVTESALQTRWGRPLSIDDNVITCHLPSKTVDGSMVDLDLFVPWIKHAQVSGHITKQITALKASTPTLDEVVRTIAHLERGLREWHDSLPSVLRIETDYSDIPQGLDPTYVFYMQYAFLGGLITIHSLLAHPWNAPAIQMQPGEVPKFGDHTAQSMTIIVDASRQIIRILQHVTIDVCSPRWLVFITPLTAFMNLFFYIIQYPTLVTVKPDLDCMYQVCGHFNYLEYMSPGIKFSFPRRVTNLARLVVTKASSSVNPKANKRSEEVVRPTTTTSNPVSPNVTMPALYDASLMDILNLDNEPWGNLVSWPSGDEVAIMNADFQNYRDLGVGTDANFA</sequence>
<evidence type="ECO:0000313" key="3">
    <source>
        <dbReference type="EMBL" id="KAK5044365.1"/>
    </source>
</evidence>
<dbReference type="CDD" id="cd12148">
    <property type="entry name" value="fungal_TF_MHR"/>
    <property type="match status" value="1"/>
</dbReference>
<gene>
    <name evidence="3" type="ORF">LTR84_011315</name>
</gene>
<organism evidence="3 4">
    <name type="scientific">Exophiala bonariae</name>
    <dbReference type="NCBI Taxonomy" id="1690606"/>
    <lineage>
        <taxon>Eukaryota</taxon>
        <taxon>Fungi</taxon>
        <taxon>Dikarya</taxon>
        <taxon>Ascomycota</taxon>
        <taxon>Pezizomycotina</taxon>
        <taxon>Eurotiomycetes</taxon>
        <taxon>Chaetothyriomycetidae</taxon>
        <taxon>Chaetothyriales</taxon>
        <taxon>Herpotrichiellaceae</taxon>
        <taxon>Exophiala</taxon>
    </lineage>
</organism>
<protein>
    <recommendedName>
        <fullName evidence="5">Transcription factor domain-containing protein</fullName>
    </recommendedName>
</protein>
<evidence type="ECO:0000256" key="2">
    <source>
        <dbReference type="SAM" id="MobiDB-lite"/>
    </source>
</evidence>
<evidence type="ECO:0000256" key="1">
    <source>
        <dbReference type="ARBA" id="ARBA00023242"/>
    </source>
</evidence>
<dbReference type="PANTHER" id="PTHR46910:SF25">
    <property type="entry name" value="ABC-TRANSPORTER-REGULATING TRANSCRIPTION FACTOR"/>
    <property type="match status" value="1"/>
</dbReference>
<dbReference type="GO" id="GO:0003700">
    <property type="term" value="F:DNA-binding transcription factor activity"/>
    <property type="evidence" value="ECO:0007669"/>
    <property type="project" value="InterPro"/>
</dbReference>
<dbReference type="RefSeq" id="XP_064700034.1">
    <property type="nucleotide sequence ID" value="XM_064854848.1"/>
</dbReference>
<dbReference type="InterPro" id="IPR050987">
    <property type="entry name" value="AtrR-like"/>
</dbReference>
<name>A0AAV9MVM1_9EURO</name>
<dbReference type="GeneID" id="89979469"/>
<feature type="region of interest" description="Disordered" evidence="2">
    <location>
        <begin position="87"/>
        <end position="157"/>
    </location>
</feature>
<evidence type="ECO:0008006" key="5">
    <source>
        <dbReference type="Google" id="ProtNLM"/>
    </source>
</evidence>
<comment type="caution">
    <text evidence="3">The sequence shown here is derived from an EMBL/GenBank/DDBJ whole genome shotgun (WGS) entry which is preliminary data.</text>
</comment>
<evidence type="ECO:0000313" key="4">
    <source>
        <dbReference type="Proteomes" id="UP001358417"/>
    </source>
</evidence>
<keyword evidence="1" id="KW-0539">Nucleus</keyword>